<keyword evidence="4" id="KW-0999">Mitochondrion inner membrane</keyword>
<feature type="non-terminal residue" evidence="10">
    <location>
        <position position="1"/>
    </location>
</feature>
<comment type="subcellular location">
    <subcellularLocation>
        <location evidence="1">Mitochondrion inner membrane</location>
        <topology evidence="1">Single-pass membrane protein</topology>
    </subcellularLocation>
</comment>
<keyword evidence="5" id="KW-0809">Transit peptide</keyword>
<evidence type="ECO:0000256" key="8">
    <source>
        <dbReference type="ARBA" id="ARBA00023128"/>
    </source>
</evidence>
<keyword evidence="7" id="KW-0560">Oxidoreductase</keyword>
<keyword evidence="9" id="KW-0472">Membrane</keyword>
<evidence type="ECO:0000256" key="4">
    <source>
        <dbReference type="ARBA" id="ARBA00022792"/>
    </source>
</evidence>
<evidence type="ECO:0000256" key="3">
    <source>
        <dbReference type="ARBA" id="ARBA00022692"/>
    </source>
</evidence>
<dbReference type="Pfam" id="PF02936">
    <property type="entry name" value="COX4"/>
    <property type="match status" value="1"/>
</dbReference>
<accession>A0A4Y9ZMF2</accession>
<reference evidence="10 11" key="1">
    <citation type="submission" date="2019-02" db="EMBL/GenBank/DDBJ databases">
        <title>Genome sequencing of the rare red list fungi Hericium alpestre (H. flagellum).</title>
        <authorList>
            <person name="Buettner E."/>
            <person name="Kellner H."/>
        </authorList>
    </citation>
    <scope>NUCLEOTIDE SEQUENCE [LARGE SCALE GENOMIC DNA]</scope>
    <source>
        <strain evidence="10 11">DSM 108284</strain>
    </source>
</reference>
<evidence type="ECO:0000256" key="7">
    <source>
        <dbReference type="ARBA" id="ARBA00023002"/>
    </source>
</evidence>
<dbReference type="EMBL" id="SFCI01001758">
    <property type="protein sequence ID" value="TFY75011.1"/>
    <property type="molecule type" value="Genomic_DNA"/>
</dbReference>
<dbReference type="STRING" id="135208.A0A4Y9ZMF2"/>
<dbReference type="InterPro" id="IPR036639">
    <property type="entry name" value="Cyt_c_oxidase_su4_sf"/>
</dbReference>
<keyword evidence="3" id="KW-0812">Transmembrane</keyword>
<comment type="caution">
    <text evidence="10">The sequence shown here is derived from an EMBL/GenBank/DDBJ whole genome shotgun (WGS) entry which is preliminary data.</text>
</comment>
<organism evidence="10 11">
    <name type="scientific">Hericium alpestre</name>
    <dbReference type="NCBI Taxonomy" id="135208"/>
    <lineage>
        <taxon>Eukaryota</taxon>
        <taxon>Fungi</taxon>
        <taxon>Dikarya</taxon>
        <taxon>Basidiomycota</taxon>
        <taxon>Agaricomycotina</taxon>
        <taxon>Agaricomycetes</taxon>
        <taxon>Russulales</taxon>
        <taxon>Hericiaceae</taxon>
        <taxon>Hericium</taxon>
    </lineage>
</organism>
<dbReference type="AlphaFoldDB" id="A0A4Y9ZMF2"/>
<dbReference type="GO" id="GO:0005743">
    <property type="term" value="C:mitochondrial inner membrane"/>
    <property type="evidence" value="ECO:0007669"/>
    <property type="project" value="UniProtKB-SubCell"/>
</dbReference>
<dbReference type="GO" id="GO:0045277">
    <property type="term" value="C:respiratory chain complex IV"/>
    <property type="evidence" value="ECO:0007669"/>
    <property type="project" value="InterPro"/>
</dbReference>
<protein>
    <submittedName>
        <fullName evidence="10">Uncharacterized protein</fullName>
    </submittedName>
</protein>
<dbReference type="PANTHER" id="PTHR10707:SF10">
    <property type="entry name" value="CYTOCHROME C OXIDASE SUBUNIT 4"/>
    <property type="match status" value="1"/>
</dbReference>
<dbReference type="GO" id="GO:0016491">
    <property type="term" value="F:oxidoreductase activity"/>
    <property type="evidence" value="ECO:0007669"/>
    <property type="project" value="UniProtKB-KW"/>
</dbReference>
<dbReference type="SUPFAM" id="SSF81406">
    <property type="entry name" value="Mitochondrial cytochrome c oxidase subunit IV"/>
    <property type="match status" value="1"/>
</dbReference>
<comment type="similarity">
    <text evidence="2">Belongs to the cytochrome c oxidase IV family.</text>
</comment>
<evidence type="ECO:0000256" key="5">
    <source>
        <dbReference type="ARBA" id="ARBA00022946"/>
    </source>
</evidence>
<gene>
    <name evidence="10" type="ORF">EWM64_g8998</name>
</gene>
<keyword evidence="8" id="KW-0496">Mitochondrion</keyword>
<evidence type="ECO:0000256" key="1">
    <source>
        <dbReference type="ARBA" id="ARBA00004434"/>
    </source>
</evidence>
<evidence type="ECO:0000256" key="9">
    <source>
        <dbReference type="ARBA" id="ARBA00023136"/>
    </source>
</evidence>
<sequence length="74" mass="7661">PPGTVPKVILGVAALIGAAGAIHLSLRALAPAPPHTLTKEWEEAANVRAKEMKLNPISGISSEGYKGPGFVQHK</sequence>
<dbReference type="InterPro" id="IPR004203">
    <property type="entry name" value="Cyt_c_oxidase_su4_fam"/>
</dbReference>
<dbReference type="GO" id="GO:0006123">
    <property type="term" value="P:mitochondrial electron transport, cytochrome c to oxygen"/>
    <property type="evidence" value="ECO:0007669"/>
    <property type="project" value="InterPro"/>
</dbReference>
<evidence type="ECO:0000313" key="11">
    <source>
        <dbReference type="Proteomes" id="UP000298061"/>
    </source>
</evidence>
<dbReference type="OrthoDB" id="186013at2759"/>
<dbReference type="Gene3D" id="1.10.442.10">
    <property type="entry name" value="Cytochrome c oxidase subunit IV"/>
    <property type="match status" value="1"/>
</dbReference>
<keyword evidence="6" id="KW-1133">Transmembrane helix</keyword>
<name>A0A4Y9ZMF2_9AGAM</name>
<dbReference type="PANTHER" id="PTHR10707">
    <property type="entry name" value="CYTOCHROME C OXIDASE SUBUNIT IV"/>
    <property type="match status" value="1"/>
</dbReference>
<dbReference type="Proteomes" id="UP000298061">
    <property type="component" value="Unassembled WGS sequence"/>
</dbReference>
<evidence type="ECO:0000256" key="6">
    <source>
        <dbReference type="ARBA" id="ARBA00022989"/>
    </source>
</evidence>
<evidence type="ECO:0000256" key="2">
    <source>
        <dbReference type="ARBA" id="ARBA00008135"/>
    </source>
</evidence>
<proteinExistence type="inferred from homology"/>
<keyword evidence="11" id="KW-1185">Reference proteome</keyword>
<evidence type="ECO:0000313" key="10">
    <source>
        <dbReference type="EMBL" id="TFY75011.1"/>
    </source>
</evidence>